<dbReference type="Pfam" id="PF25954">
    <property type="entry name" value="Beta-barrel_RND_2"/>
    <property type="match status" value="1"/>
</dbReference>
<dbReference type="Gene3D" id="2.40.420.20">
    <property type="match status" value="1"/>
</dbReference>
<evidence type="ECO:0000259" key="6">
    <source>
        <dbReference type="Pfam" id="PF25989"/>
    </source>
</evidence>
<protein>
    <submittedName>
        <fullName evidence="7">Efflux RND transporter periplasmic adaptor subunit</fullName>
    </submittedName>
</protein>
<evidence type="ECO:0000256" key="1">
    <source>
        <dbReference type="ARBA" id="ARBA00009477"/>
    </source>
</evidence>
<dbReference type="NCBIfam" id="TIGR01730">
    <property type="entry name" value="RND_mfp"/>
    <property type="match status" value="1"/>
</dbReference>
<reference evidence="7" key="1">
    <citation type="submission" date="2021-04" db="EMBL/GenBank/DDBJ databases">
        <title>Luteolibacter sp. 32A isolated from the skin of an Anderson's salamander (Ambystoma andersonii).</title>
        <authorList>
            <person name="Spergser J."/>
            <person name="Busse H.-J."/>
        </authorList>
    </citation>
    <scope>NUCLEOTIDE SEQUENCE</scope>
    <source>
        <strain evidence="7">32A</strain>
    </source>
</reference>
<accession>A0A975G8U1</accession>
<dbReference type="PANTHER" id="PTHR30469:SF37">
    <property type="entry name" value="RAGD PROTEIN"/>
    <property type="match status" value="1"/>
</dbReference>
<evidence type="ECO:0000256" key="2">
    <source>
        <dbReference type="SAM" id="MobiDB-lite"/>
    </source>
</evidence>
<dbReference type="EMBL" id="CP073100">
    <property type="protein sequence ID" value="QUE50876.1"/>
    <property type="molecule type" value="Genomic_DNA"/>
</dbReference>
<dbReference type="InterPro" id="IPR058792">
    <property type="entry name" value="Beta-barrel_RND_2"/>
</dbReference>
<feature type="domain" description="CzcB-like barrel-sandwich hybrid" evidence="5">
    <location>
        <begin position="50"/>
        <end position="182"/>
    </location>
</feature>
<feature type="chain" id="PRO_5037892100" evidence="3">
    <location>
        <begin position="20"/>
        <end position="356"/>
    </location>
</feature>
<sequence length="356" mass="38021">MKRFIPLPLFIACVTPAFADKVQVKVVTPAAATAPRAFEVPARTEPAESATIFSRATGVIRERKVDIGDRVKAGDVLAVIDAPEIALQIEAAQAAIDQATAKAKVARTVADRAEGLLREKAVSKESSEQQSATAEELEASVRASKAELGRLKELQGFMIIRAPFDATIAARKIDRGDHVNGDPSSADAWLFQLYRINELRVVVQAAPDLALRVAEGTEGKVGFPELPGQRFTAKVTRTSRALETTSGTMRVELMLKNEDRTLPSGLTGSVTFDLAPAPGTFLVPNNTLLVRGGRTYVAAVQDGKVKLVEVAQGRNLGEQVEITSAGLTGQPVIVSPNALMREGDEVEAVPLPPKKN</sequence>
<organism evidence="7 8">
    <name type="scientific">Luteolibacter ambystomatis</name>
    <dbReference type="NCBI Taxonomy" id="2824561"/>
    <lineage>
        <taxon>Bacteria</taxon>
        <taxon>Pseudomonadati</taxon>
        <taxon>Verrucomicrobiota</taxon>
        <taxon>Verrucomicrobiia</taxon>
        <taxon>Verrucomicrobiales</taxon>
        <taxon>Verrucomicrobiaceae</taxon>
        <taxon>Luteolibacter</taxon>
    </lineage>
</organism>
<dbReference type="PANTHER" id="PTHR30469">
    <property type="entry name" value="MULTIDRUG RESISTANCE PROTEIN MDTA"/>
    <property type="match status" value="1"/>
</dbReference>
<dbReference type="InterPro" id="IPR058647">
    <property type="entry name" value="BSH_CzcB-like"/>
</dbReference>
<evidence type="ECO:0000313" key="8">
    <source>
        <dbReference type="Proteomes" id="UP000676169"/>
    </source>
</evidence>
<dbReference type="AlphaFoldDB" id="A0A975G8U1"/>
<dbReference type="InterPro" id="IPR006143">
    <property type="entry name" value="RND_pump_MFP"/>
</dbReference>
<feature type="signal peptide" evidence="3">
    <location>
        <begin position="1"/>
        <end position="19"/>
    </location>
</feature>
<evidence type="ECO:0000259" key="4">
    <source>
        <dbReference type="Pfam" id="PF25954"/>
    </source>
</evidence>
<dbReference type="SUPFAM" id="SSF111369">
    <property type="entry name" value="HlyD-like secretion proteins"/>
    <property type="match status" value="1"/>
</dbReference>
<feature type="domain" description="CusB-like beta-barrel" evidence="4">
    <location>
        <begin position="206"/>
        <end position="273"/>
    </location>
</feature>
<dbReference type="GO" id="GO:0015562">
    <property type="term" value="F:efflux transmembrane transporter activity"/>
    <property type="evidence" value="ECO:0007669"/>
    <property type="project" value="TreeGrafter"/>
</dbReference>
<dbReference type="RefSeq" id="WP_211631015.1">
    <property type="nucleotide sequence ID" value="NZ_CP073100.1"/>
</dbReference>
<evidence type="ECO:0000256" key="3">
    <source>
        <dbReference type="SAM" id="SignalP"/>
    </source>
</evidence>
<feature type="region of interest" description="Disordered" evidence="2">
    <location>
        <begin position="120"/>
        <end position="139"/>
    </location>
</feature>
<comment type="similarity">
    <text evidence="1">Belongs to the membrane fusion protein (MFP) (TC 8.A.1) family.</text>
</comment>
<dbReference type="GO" id="GO:1990281">
    <property type="term" value="C:efflux pump complex"/>
    <property type="evidence" value="ECO:0007669"/>
    <property type="project" value="TreeGrafter"/>
</dbReference>
<evidence type="ECO:0000259" key="5">
    <source>
        <dbReference type="Pfam" id="PF25973"/>
    </source>
</evidence>
<dbReference type="Gene3D" id="1.10.287.470">
    <property type="entry name" value="Helix hairpin bin"/>
    <property type="match status" value="1"/>
</dbReference>
<dbReference type="Pfam" id="PF25973">
    <property type="entry name" value="BSH_CzcB"/>
    <property type="match status" value="1"/>
</dbReference>
<dbReference type="Proteomes" id="UP000676169">
    <property type="component" value="Chromosome"/>
</dbReference>
<dbReference type="Gene3D" id="2.40.30.170">
    <property type="match status" value="1"/>
</dbReference>
<dbReference type="Gene3D" id="2.40.50.100">
    <property type="match status" value="1"/>
</dbReference>
<keyword evidence="8" id="KW-1185">Reference proteome</keyword>
<dbReference type="KEGG" id="lamb:KBB96_18695"/>
<dbReference type="Pfam" id="PF25989">
    <property type="entry name" value="YknX_C"/>
    <property type="match status" value="1"/>
</dbReference>
<evidence type="ECO:0000313" key="7">
    <source>
        <dbReference type="EMBL" id="QUE50876.1"/>
    </source>
</evidence>
<name>A0A975G8U1_9BACT</name>
<keyword evidence="3" id="KW-0732">Signal</keyword>
<dbReference type="InterPro" id="IPR058637">
    <property type="entry name" value="YknX-like_C"/>
</dbReference>
<proteinExistence type="inferred from homology"/>
<feature type="domain" description="YknX-like C-terminal permuted SH3-like" evidence="6">
    <location>
        <begin position="283"/>
        <end position="347"/>
    </location>
</feature>
<gene>
    <name evidence="7" type="ORF">KBB96_18695</name>
</gene>